<accession>A0A484HNK6</accession>
<dbReference type="InterPro" id="IPR046058">
    <property type="entry name" value="WbuC_cupin"/>
</dbReference>
<reference evidence="2" key="1">
    <citation type="submission" date="2019-01" db="EMBL/GenBank/DDBJ databases">
        <authorList>
            <consortium name="Genoscope - CEA"/>
            <person name="William W."/>
        </authorList>
    </citation>
    <scope>NUCLEOTIDE SEQUENCE</scope>
    <source>
        <strain evidence="2">CR-1</strain>
    </source>
</reference>
<name>A0A484HNK6_9BACT</name>
<dbReference type="AlphaFoldDB" id="A0A484HNK6"/>
<feature type="domain" description="Cupin fold metalloprotein WbuC cupin" evidence="1">
    <location>
        <begin position="21"/>
        <end position="101"/>
    </location>
</feature>
<dbReference type="EMBL" id="CAACVI010000034">
    <property type="protein sequence ID" value="VEN74515.1"/>
    <property type="molecule type" value="Genomic_DNA"/>
</dbReference>
<evidence type="ECO:0000259" key="1">
    <source>
        <dbReference type="Pfam" id="PF19480"/>
    </source>
</evidence>
<dbReference type="SUPFAM" id="SSF51182">
    <property type="entry name" value="RmlC-like cupins"/>
    <property type="match status" value="1"/>
</dbReference>
<dbReference type="Pfam" id="PF19480">
    <property type="entry name" value="DUF6016"/>
    <property type="match status" value="1"/>
</dbReference>
<gene>
    <name evidence="2" type="ORF">EPICR_40097</name>
</gene>
<evidence type="ECO:0000313" key="2">
    <source>
        <dbReference type="EMBL" id="VEN74515.1"/>
    </source>
</evidence>
<dbReference type="NCBIfam" id="TIGR04366">
    <property type="entry name" value="cupin_WbuC"/>
    <property type="match status" value="1"/>
</dbReference>
<organism evidence="2">
    <name type="scientific">uncultured Desulfobacteraceae bacterium</name>
    <dbReference type="NCBI Taxonomy" id="218296"/>
    <lineage>
        <taxon>Bacteria</taxon>
        <taxon>Pseudomonadati</taxon>
        <taxon>Thermodesulfobacteriota</taxon>
        <taxon>Desulfobacteria</taxon>
        <taxon>Desulfobacterales</taxon>
        <taxon>Desulfobacteraceae</taxon>
        <taxon>environmental samples</taxon>
    </lineage>
</organism>
<dbReference type="InterPro" id="IPR011051">
    <property type="entry name" value="RmlC_Cupin_sf"/>
</dbReference>
<sequence>MLNILEYNEEVLFVKEPVINICQKDISFLKERAKRTKRGRIRLCAHSDISESIHEMIIVHPQNAYIRPHKHIGKTESAHIIEGSINVLIFTETGDISNTIKMNDCSSGDNFYCRMPSGLYHSMLIKSDWLVFLETTKGPFKKEDTVFAPWAPKENDTNMVRKFVSELHNRIK</sequence>
<protein>
    <recommendedName>
        <fullName evidence="1">Cupin fold metalloprotein WbuC cupin domain-containing protein</fullName>
    </recommendedName>
</protein>
<proteinExistence type="predicted"/>
<dbReference type="InterPro" id="IPR027565">
    <property type="entry name" value="Cupin_WbuC"/>
</dbReference>